<reference evidence="5" key="1">
    <citation type="journal article" date="2019" name="Int. J. Syst. Evol. Microbiol.">
        <title>The Global Catalogue of Microorganisms (GCM) 10K type strain sequencing project: providing services to taxonomists for standard genome sequencing and annotation.</title>
        <authorList>
            <consortium name="The Broad Institute Genomics Platform"/>
            <consortium name="The Broad Institute Genome Sequencing Center for Infectious Disease"/>
            <person name="Wu L."/>
            <person name="Ma J."/>
        </authorList>
    </citation>
    <scope>NUCLEOTIDE SEQUENCE [LARGE SCALE GENOMIC DNA]</scope>
    <source>
        <strain evidence="5">CCUG 59778</strain>
    </source>
</reference>
<dbReference type="Pfam" id="PF08338">
    <property type="entry name" value="DUF1731"/>
    <property type="match status" value="1"/>
</dbReference>
<keyword evidence="5" id="KW-1185">Reference proteome</keyword>
<dbReference type="InterPro" id="IPR001509">
    <property type="entry name" value="Epimerase_deHydtase"/>
</dbReference>
<evidence type="ECO:0000259" key="2">
    <source>
        <dbReference type="Pfam" id="PF01370"/>
    </source>
</evidence>
<dbReference type="InterPro" id="IPR036291">
    <property type="entry name" value="NAD(P)-bd_dom_sf"/>
</dbReference>
<evidence type="ECO:0000259" key="3">
    <source>
        <dbReference type="Pfam" id="PF08338"/>
    </source>
</evidence>
<gene>
    <name evidence="4" type="ORF">ACFPM7_11260</name>
</gene>
<accession>A0ABW0EMM0</accession>
<evidence type="ECO:0000256" key="1">
    <source>
        <dbReference type="ARBA" id="ARBA00009353"/>
    </source>
</evidence>
<dbReference type="InterPro" id="IPR013549">
    <property type="entry name" value="DUF1731"/>
</dbReference>
<evidence type="ECO:0000313" key="5">
    <source>
        <dbReference type="Proteomes" id="UP001596157"/>
    </source>
</evidence>
<feature type="domain" description="NAD-dependent epimerase/dehydratase" evidence="2">
    <location>
        <begin position="3"/>
        <end position="212"/>
    </location>
</feature>
<proteinExistence type="inferred from homology"/>
<evidence type="ECO:0000313" key="4">
    <source>
        <dbReference type="EMBL" id="MFC5287628.1"/>
    </source>
</evidence>
<comment type="caution">
    <text evidence="4">The sequence shown here is derived from an EMBL/GenBank/DDBJ whole genome shotgun (WGS) entry which is preliminary data.</text>
</comment>
<dbReference type="NCBIfam" id="TIGR01777">
    <property type="entry name" value="yfcH"/>
    <property type="match status" value="1"/>
</dbReference>
<feature type="domain" description="DUF1731" evidence="3">
    <location>
        <begin position="243"/>
        <end position="288"/>
    </location>
</feature>
<dbReference type="PANTHER" id="PTHR11092">
    <property type="entry name" value="SUGAR NUCLEOTIDE EPIMERASE RELATED"/>
    <property type="match status" value="1"/>
</dbReference>
<protein>
    <submittedName>
        <fullName evidence="4">TIGR01777 family oxidoreductase</fullName>
    </submittedName>
</protein>
<dbReference type="Pfam" id="PF01370">
    <property type="entry name" value="Epimerase"/>
    <property type="match status" value="1"/>
</dbReference>
<dbReference type="EMBL" id="JBHSKF010000004">
    <property type="protein sequence ID" value="MFC5287628.1"/>
    <property type="molecule type" value="Genomic_DNA"/>
</dbReference>
<dbReference type="PANTHER" id="PTHR11092:SF0">
    <property type="entry name" value="EPIMERASE FAMILY PROTEIN SDR39U1"/>
    <property type="match status" value="1"/>
</dbReference>
<sequence length="292" mass="30383">MRVVVAGSSGFLGSALVTHLRGAGHDVLRLVRRAPAAADERGWDPPAGKIDAGALDGADAVVNLCGAPLWTRRWSGARKQVLIDSRVEPTEVLASAVAEHGIPVLLNQSAVGYYGDTAGGPHGESAPRGEGFAAQLCERWEQATAAAAGARVVLLRTAPVLAAGGGMLAPLRPLFTVALGARLGDGRQHMPYIHVADLNAATAFLLESDVEGPVNLTGPTPATNAEFTKAFAAARRRPAPFSVPRPAMRLAMGELADDLLRGQHLVPTALSGAGFEFRYPTVRAALADTERG</sequence>
<dbReference type="RefSeq" id="WP_378246783.1">
    <property type="nucleotide sequence ID" value="NZ_JBHSKF010000004.1"/>
</dbReference>
<dbReference type="SUPFAM" id="SSF51735">
    <property type="entry name" value="NAD(P)-binding Rossmann-fold domains"/>
    <property type="match status" value="1"/>
</dbReference>
<dbReference type="InterPro" id="IPR010099">
    <property type="entry name" value="SDR39U1"/>
</dbReference>
<name>A0ABW0EMM0_9PSEU</name>
<organism evidence="4 5">
    <name type="scientific">Actinokineospora guangxiensis</name>
    <dbReference type="NCBI Taxonomy" id="1490288"/>
    <lineage>
        <taxon>Bacteria</taxon>
        <taxon>Bacillati</taxon>
        <taxon>Actinomycetota</taxon>
        <taxon>Actinomycetes</taxon>
        <taxon>Pseudonocardiales</taxon>
        <taxon>Pseudonocardiaceae</taxon>
        <taxon>Actinokineospora</taxon>
    </lineage>
</organism>
<dbReference type="Proteomes" id="UP001596157">
    <property type="component" value="Unassembled WGS sequence"/>
</dbReference>
<dbReference type="Gene3D" id="3.40.50.720">
    <property type="entry name" value="NAD(P)-binding Rossmann-like Domain"/>
    <property type="match status" value="1"/>
</dbReference>
<comment type="similarity">
    <text evidence="1">Belongs to the NAD(P)-dependent epimerase/dehydratase family. SDR39U1 subfamily.</text>
</comment>